<feature type="region of interest" description="Disordered" evidence="1">
    <location>
        <begin position="91"/>
        <end position="154"/>
    </location>
</feature>
<feature type="compositionally biased region" description="Low complexity" evidence="1">
    <location>
        <begin position="39"/>
        <end position="52"/>
    </location>
</feature>
<evidence type="ECO:0000256" key="2">
    <source>
        <dbReference type="SAM" id="SignalP"/>
    </source>
</evidence>
<accession>A0ABN3P309</accession>
<dbReference type="EMBL" id="BAAATM010000027">
    <property type="protein sequence ID" value="GAA2557928.1"/>
    <property type="molecule type" value="Genomic_DNA"/>
</dbReference>
<dbReference type="InterPro" id="IPR005158">
    <property type="entry name" value="BTAD"/>
</dbReference>
<dbReference type="Gene3D" id="1.10.10.10">
    <property type="entry name" value="Winged helix-like DNA-binding domain superfamily/Winged helix DNA-binding domain"/>
    <property type="match status" value="1"/>
</dbReference>
<comment type="caution">
    <text evidence="4">The sequence shown here is derived from an EMBL/GenBank/DDBJ whole genome shotgun (WGS) entry which is preliminary data.</text>
</comment>
<feature type="compositionally biased region" description="Low complexity" evidence="1">
    <location>
        <begin position="192"/>
        <end position="209"/>
    </location>
</feature>
<name>A0ABN3P309_9ACTN</name>
<keyword evidence="5" id="KW-1185">Reference proteome</keyword>
<feature type="compositionally biased region" description="Low complexity" evidence="1">
    <location>
        <begin position="117"/>
        <end position="128"/>
    </location>
</feature>
<evidence type="ECO:0000313" key="5">
    <source>
        <dbReference type="Proteomes" id="UP001501095"/>
    </source>
</evidence>
<feature type="region of interest" description="Disordered" evidence="1">
    <location>
        <begin position="489"/>
        <end position="533"/>
    </location>
</feature>
<evidence type="ECO:0000256" key="1">
    <source>
        <dbReference type="SAM" id="MobiDB-lite"/>
    </source>
</evidence>
<dbReference type="SMART" id="SM01043">
    <property type="entry name" value="BTAD"/>
    <property type="match status" value="1"/>
</dbReference>
<feature type="domain" description="Bacterial transcriptional activator" evidence="3">
    <location>
        <begin position="705"/>
        <end position="846"/>
    </location>
</feature>
<gene>
    <name evidence="4" type="ORF">GCM10010423_69560</name>
</gene>
<proteinExistence type="predicted"/>
<organism evidence="4 5">
    <name type="scientific">Streptomyces levis</name>
    <dbReference type="NCBI Taxonomy" id="285566"/>
    <lineage>
        <taxon>Bacteria</taxon>
        <taxon>Bacillati</taxon>
        <taxon>Actinomycetota</taxon>
        <taxon>Actinomycetes</taxon>
        <taxon>Kitasatosporales</taxon>
        <taxon>Streptomycetaceae</taxon>
        <taxon>Streptomyces</taxon>
    </lineage>
</organism>
<keyword evidence="2" id="KW-0732">Signal</keyword>
<dbReference type="Proteomes" id="UP001501095">
    <property type="component" value="Unassembled WGS sequence"/>
</dbReference>
<feature type="compositionally biased region" description="Pro residues" evidence="1">
    <location>
        <begin position="96"/>
        <end position="106"/>
    </location>
</feature>
<sequence>MPMTFTPRGRSTAQRLAVLSTVLIAATTGIPSTAHAEHSGPAAAPSSLSPAPQATIDAHDPDLQLPQYSRLAKPKILTLDQRKLGLIHIVTNGTASPPPQPKPFPTQHPLHPHEPSRSSATPATPSPTGMHDSPRPTATPTPDGRATSAPTAQEQHRPLLRTALGLLALLAALVLGRFALRTRRRGRKDQPSPRTRATASAAQPSATPPHGTARLDSALRALAQHAREAGQELPQLRAARITVDSLAVLPVDEALAPPPPFTHGDDSWWHLPADADLMEEHTAHTPPAPYPALATIGTTTLNGHEALLLLNLAYPQAVLLEGNPTDVEEVLTALTLELITSPWNNAVDLITTGFGQDLPHPPPGPRATYLPQAADAVQEMSERLLEAAQHPHPELRPHLLLSTHPLHDELAARTAELAHKATPLPLTLIAPAGNGTTRHFPQATVLNASHHEPQHLHRLATSVTLQRLTRSDYLQAITALTACDNADLAEQHSPPAGDDSASRTAEPAARQPATASTNAADHAAPAESSHKTNEADAAFPVLRANPPTRGTLDADAASASDHRADFFAPVTSTTSRRAVEMPEEDATTGTSIRIERHETASTETGAPGQGPEIRVLGPVEVTGVRPSGHGPRIAQLAALLYFKPGRTADELCTHMDPTAPWTPATLNARLHGLRRALGDDPQGRPYVPRRSAGDTPYRLSPAIHCDWTHFHSLTEHPLHHAPAGLQNLEQALTLVRGKPFGGRPLPWAEPLAQEMTTRIVDVAHTIAVHRTAHGPHHDLSKARRAIACALDIDDTAELLYRDWLRLEAAAANRSGLHTVISRLQHLTHTLNAPLQPQTEQLITELLHTTQPHSPTS</sequence>
<evidence type="ECO:0000313" key="4">
    <source>
        <dbReference type="EMBL" id="GAA2557928.1"/>
    </source>
</evidence>
<feature type="signal peptide" evidence="2">
    <location>
        <begin position="1"/>
        <end position="36"/>
    </location>
</feature>
<protein>
    <recommendedName>
        <fullName evidence="3">Bacterial transcriptional activator domain-containing protein</fullName>
    </recommendedName>
</protein>
<feature type="chain" id="PRO_5045787706" description="Bacterial transcriptional activator domain-containing protein" evidence="2">
    <location>
        <begin position="37"/>
        <end position="856"/>
    </location>
</feature>
<feature type="compositionally biased region" description="Low complexity" evidence="1">
    <location>
        <begin position="512"/>
        <end position="526"/>
    </location>
</feature>
<feature type="region of interest" description="Disordered" evidence="1">
    <location>
        <begin position="184"/>
        <end position="213"/>
    </location>
</feature>
<evidence type="ECO:0000259" key="3">
    <source>
        <dbReference type="SMART" id="SM01043"/>
    </source>
</evidence>
<feature type="region of interest" description="Disordered" evidence="1">
    <location>
        <begin position="33"/>
        <end position="59"/>
    </location>
</feature>
<reference evidence="4 5" key="1">
    <citation type="journal article" date="2019" name="Int. J. Syst. Evol. Microbiol.">
        <title>The Global Catalogue of Microorganisms (GCM) 10K type strain sequencing project: providing services to taxonomists for standard genome sequencing and annotation.</title>
        <authorList>
            <consortium name="The Broad Institute Genomics Platform"/>
            <consortium name="The Broad Institute Genome Sequencing Center for Infectious Disease"/>
            <person name="Wu L."/>
            <person name="Ma J."/>
        </authorList>
    </citation>
    <scope>NUCLEOTIDE SEQUENCE [LARGE SCALE GENOMIC DNA]</scope>
    <source>
        <strain evidence="4 5">JCM 6924</strain>
    </source>
</reference>
<dbReference type="InterPro" id="IPR036388">
    <property type="entry name" value="WH-like_DNA-bd_sf"/>
</dbReference>